<name>A0A2I1HE77_9GLOM</name>
<gene>
    <name evidence="2" type="ORF">RhiirA4_478077</name>
</gene>
<dbReference type="Proteomes" id="UP000234323">
    <property type="component" value="Unassembled WGS sequence"/>
</dbReference>
<organism evidence="2 3">
    <name type="scientific">Rhizophagus irregularis</name>
    <dbReference type="NCBI Taxonomy" id="588596"/>
    <lineage>
        <taxon>Eukaryota</taxon>
        <taxon>Fungi</taxon>
        <taxon>Fungi incertae sedis</taxon>
        <taxon>Mucoromycota</taxon>
        <taxon>Glomeromycotina</taxon>
        <taxon>Glomeromycetes</taxon>
        <taxon>Glomerales</taxon>
        <taxon>Glomeraceae</taxon>
        <taxon>Rhizophagus</taxon>
    </lineage>
</organism>
<accession>A0A2I1HE77</accession>
<reference evidence="2 3" key="1">
    <citation type="submission" date="2015-10" db="EMBL/GenBank/DDBJ databases">
        <title>Genome analyses suggest a sexual origin of heterokaryosis in a supposedly ancient asexual fungus.</title>
        <authorList>
            <person name="Ropars J."/>
            <person name="Sedzielewska K."/>
            <person name="Noel J."/>
            <person name="Charron P."/>
            <person name="Farinelli L."/>
            <person name="Marton T."/>
            <person name="Kruger M."/>
            <person name="Pelin A."/>
            <person name="Brachmann A."/>
            <person name="Corradi N."/>
        </authorList>
    </citation>
    <scope>NUCLEOTIDE SEQUENCE [LARGE SCALE GENOMIC DNA]</scope>
    <source>
        <strain evidence="2 3">A4</strain>
    </source>
</reference>
<evidence type="ECO:0000313" key="2">
    <source>
        <dbReference type="EMBL" id="PKY57182.1"/>
    </source>
</evidence>
<feature type="region of interest" description="Disordered" evidence="1">
    <location>
        <begin position="214"/>
        <end position="233"/>
    </location>
</feature>
<evidence type="ECO:0000256" key="1">
    <source>
        <dbReference type="SAM" id="MobiDB-lite"/>
    </source>
</evidence>
<feature type="compositionally biased region" description="Low complexity" evidence="1">
    <location>
        <begin position="214"/>
        <end position="224"/>
    </location>
</feature>
<dbReference type="EMBL" id="LLXI01002461">
    <property type="protein sequence ID" value="PKY57182.1"/>
    <property type="molecule type" value="Genomic_DNA"/>
</dbReference>
<sequence length="265" mass="30277">MNIRHFLRSIGDTRNFLSFCSLARFTALGSPANFDWAGIHHCLFQIKGFASHNNGHPEFWIFRIKLLLDKLPTLTTLQQHKPNLYSPDWLCPQCNSAPEDINHLWTYEFSALDCWNFDTPSLSCLWLTRGLLPAHLTTFLKEYFLLSVVYKIISPLLNDFQIELYGEIWLCWNVLFHAWEESQGISASSKTNVYGDMGNDAESECPSIDDELFTSTSSSNTKTTPNPVLETPPILEMTPVDQTVLPGRKINKRSVLQMINKSKTN</sequence>
<comment type="caution">
    <text evidence="2">The sequence shown here is derived from an EMBL/GenBank/DDBJ whole genome shotgun (WGS) entry which is preliminary data.</text>
</comment>
<dbReference type="AlphaFoldDB" id="A0A2I1HE77"/>
<keyword evidence="3" id="KW-1185">Reference proteome</keyword>
<protein>
    <submittedName>
        <fullName evidence="2">Uncharacterized protein</fullName>
    </submittedName>
</protein>
<evidence type="ECO:0000313" key="3">
    <source>
        <dbReference type="Proteomes" id="UP000234323"/>
    </source>
</evidence>
<proteinExistence type="predicted"/>